<dbReference type="OrthoDB" id="10070478at2759"/>
<evidence type="ECO:0000313" key="2">
    <source>
        <dbReference type="EMBL" id="CAF1322451.1"/>
    </source>
</evidence>
<keyword evidence="1" id="KW-1133">Transmembrane helix</keyword>
<proteinExistence type="predicted"/>
<dbReference type="EMBL" id="CAJNON010000576">
    <property type="protein sequence ID" value="CAF1322451.1"/>
    <property type="molecule type" value="Genomic_DNA"/>
</dbReference>
<dbReference type="EMBL" id="CAJOAY010008572">
    <property type="protein sequence ID" value="CAF4188965.1"/>
    <property type="molecule type" value="Genomic_DNA"/>
</dbReference>
<reference evidence="2" key="1">
    <citation type="submission" date="2021-02" db="EMBL/GenBank/DDBJ databases">
        <authorList>
            <person name="Nowell W R."/>
        </authorList>
    </citation>
    <scope>NUCLEOTIDE SEQUENCE</scope>
</reference>
<evidence type="ECO:0000256" key="1">
    <source>
        <dbReference type="SAM" id="Phobius"/>
    </source>
</evidence>
<dbReference type="AlphaFoldDB" id="A0A815FEG5"/>
<evidence type="ECO:0008006" key="5">
    <source>
        <dbReference type="Google" id="ProtNLM"/>
    </source>
</evidence>
<comment type="caution">
    <text evidence="2">The sequence shown here is derived from an EMBL/GenBank/DDBJ whole genome shotgun (WGS) entry which is preliminary data.</text>
</comment>
<protein>
    <recommendedName>
        <fullName evidence="5">Transmembrane protein</fullName>
    </recommendedName>
</protein>
<evidence type="ECO:0000313" key="4">
    <source>
        <dbReference type="Proteomes" id="UP000663891"/>
    </source>
</evidence>
<sequence length="178" mass="19949">MSPHFDTKSTRSSYDKYLAPKWFETYSSPTSTYRTLRVPKSGAGGSSLVPFIVIVFVMIFVVIKAEICYDEDDSEEDITTMQSTTRRSNIEHCNLSPIQPQGLISDTPLRNSTVSIELQPSQNINSNLERVTTSDLPPAYDSVVQESGVIIIMQQQSLLSPNYETFMLRNNERPGADS</sequence>
<gene>
    <name evidence="3" type="ORF">OKA104_LOCUS40322</name>
    <name evidence="2" type="ORF">VCS650_LOCUS32221</name>
</gene>
<keyword evidence="1" id="KW-0472">Membrane</keyword>
<organism evidence="2 4">
    <name type="scientific">Adineta steineri</name>
    <dbReference type="NCBI Taxonomy" id="433720"/>
    <lineage>
        <taxon>Eukaryota</taxon>
        <taxon>Metazoa</taxon>
        <taxon>Spiralia</taxon>
        <taxon>Gnathifera</taxon>
        <taxon>Rotifera</taxon>
        <taxon>Eurotatoria</taxon>
        <taxon>Bdelloidea</taxon>
        <taxon>Adinetida</taxon>
        <taxon>Adinetidae</taxon>
        <taxon>Adineta</taxon>
    </lineage>
</organism>
<accession>A0A815FEG5</accession>
<feature type="transmembrane region" description="Helical" evidence="1">
    <location>
        <begin position="43"/>
        <end position="63"/>
    </location>
</feature>
<name>A0A815FEG5_9BILA</name>
<evidence type="ECO:0000313" key="3">
    <source>
        <dbReference type="EMBL" id="CAF4188965.1"/>
    </source>
</evidence>
<dbReference type="Proteomes" id="UP000663891">
    <property type="component" value="Unassembled WGS sequence"/>
</dbReference>
<keyword evidence="1" id="KW-0812">Transmembrane</keyword>
<dbReference type="Proteomes" id="UP000663881">
    <property type="component" value="Unassembled WGS sequence"/>
</dbReference>